<accession>A0A8I0GCN6</accession>
<comment type="similarity">
    <text evidence="3 7">Belongs to the MoeA family.</text>
</comment>
<dbReference type="AlphaFoldDB" id="A0A8I0GCN6"/>
<evidence type="ECO:0000313" key="9">
    <source>
        <dbReference type="EMBL" id="MBD3689118.1"/>
    </source>
</evidence>
<evidence type="ECO:0000256" key="5">
    <source>
        <dbReference type="ARBA" id="ARBA00023150"/>
    </source>
</evidence>
<dbReference type="SMART" id="SM00852">
    <property type="entry name" value="MoCF_biosynth"/>
    <property type="match status" value="1"/>
</dbReference>
<organism evidence="9 10">
    <name type="scientific">Nanchangia anserum</name>
    <dbReference type="NCBI Taxonomy" id="2692125"/>
    <lineage>
        <taxon>Bacteria</taxon>
        <taxon>Bacillati</taxon>
        <taxon>Actinomycetota</taxon>
        <taxon>Actinomycetes</taxon>
        <taxon>Actinomycetales</taxon>
        <taxon>Actinomycetaceae</taxon>
        <taxon>Nanchangia</taxon>
    </lineage>
</organism>
<reference evidence="9 10" key="1">
    <citation type="submission" date="2020-08" db="EMBL/GenBank/DDBJ databases">
        <title>Winkia gen. nov., sp. nov., isolated from faeces of the Anser albifrons in China.</title>
        <authorList>
            <person name="Liu Q."/>
        </authorList>
    </citation>
    <scope>NUCLEOTIDE SEQUENCE [LARGE SCALE GENOMIC DNA]</scope>
    <source>
        <strain evidence="9 10">C62</strain>
    </source>
</reference>
<comment type="catalytic activity">
    <reaction evidence="6">
        <text>adenylyl-molybdopterin + molybdate = Mo-molybdopterin + AMP + H(+)</text>
        <dbReference type="Rhea" id="RHEA:35047"/>
        <dbReference type="ChEBI" id="CHEBI:15378"/>
        <dbReference type="ChEBI" id="CHEBI:36264"/>
        <dbReference type="ChEBI" id="CHEBI:62727"/>
        <dbReference type="ChEBI" id="CHEBI:71302"/>
        <dbReference type="ChEBI" id="CHEBI:456215"/>
        <dbReference type="EC" id="2.10.1.1"/>
    </reaction>
</comment>
<dbReference type="InterPro" id="IPR036135">
    <property type="entry name" value="MoeA_linker/N_sf"/>
</dbReference>
<dbReference type="NCBIfam" id="TIGR00177">
    <property type="entry name" value="molyb_syn"/>
    <property type="match status" value="1"/>
</dbReference>
<dbReference type="InterPro" id="IPR038987">
    <property type="entry name" value="MoeA-like"/>
</dbReference>
<keyword evidence="5 7" id="KW-0501">Molybdenum cofactor biosynthesis</keyword>
<evidence type="ECO:0000256" key="4">
    <source>
        <dbReference type="ARBA" id="ARBA00022505"/>
    </source>
</evidence>
<dbReference type="PANTHER" id="PTHR10192:SF5">
    <property type="entry name" value="GEPHYRIN"/>
    <property type="match status" value="1"/>
</dbReference>
<keyword evidence="7" id="KW-0479">Metal-binding</keyword>
<dbReference type="Gene3D" id="3.40.980.10">
    <property type="entry name" value="MoaB/Mog-like domain"/>
    <property type="match status" value="1"/>
</dbReference>
<evidence type="ECO:0000256" key="2">
    <source>
        <dbReference type="ARBA" id="ARBA00005046"/>
    </source>
</evidence>
<dbReference type="UniPathway" id="UPA00344"/>
<dbReference type="EMBL" id="JACRUO010000001">
    <property type="protein sequence ID" value="MBD3689118.1"/>
    <property type="molecule type" value="Genomic_DNA"/>
</dbReference>
<comment type="caution">
    <text evidence="9">The sequence shown here is derived from an EMBL/GenBank/DDBJ whole genome shotgun (WGS) entry which is preliminary data.</text>
</comment>
<feature type="domain" description="MoaB/Mog" evidence="8">
    <location>
        <begin position="179"/>
        <end position="316"/>
    </location>
</feature>
<dbReference type="Proteomes" id="UP000627538">
    <property type="component" value="Unassembled WGS sequence"/>
</dbReference>
<dbReference type="Gene3D" id="2.40.340.10">
    <property type="entry name" value="MoeA, C-terminal, domain IV"/>
    <property type="match status" value="1"/>
</dbReference>
<keyword evidence="7 9" id="KW-0808">Transferase</keyword>
<dbReference type="Gene3D" id="3.90.105.10">
    <property type="entry name" value="Molybdopterin biosynthesis moea protein, domain 2"/>
    <property type="match status" value="1"/>
</dbReference>
<proteinExistence type="inferred from homology"/>
<dbReference type="InterPro" id="IPR005110">
    <property type="entry name" value="MoeA_linker/N"/>
</dbReference>
<evidence type="ECO:0000313" key="10">
    <source>
        <dbReference type="Proteomes" id="UP000627538"/>
    </source>
</evidence>
<name>A0A8I0GCN6_9ACTO</name>
<dbReference type="EC" id="2.10.1.1" evidence="7"/>
<dbReference type="Gene3D" id="2.170.190.11">
    <property type="entry name" value="Molybdopterin biosynthesis moea protein, domain 3"/>
    <property type="match status" value="1"/>
</dbReference>
<dbReference type="Pfam" id="PF00994">
    <property type="entry name" value="MoCF_biosynth"/>
    <property type="match status" value="1"/>
</dbReference>
<dbReference type="SUPFAM" id="SSF53218">
    <property type="entry name" value="Molybdenum cofactor biosynthesis proteins"/>
    <property type="match status" value="1"/>
</dbReference>
<dbReference type="GO" id="GO:0046872">
    <property type="term" value="F:metal ion binding"/>
    <property type="evidence" value="ECO:0007669"/>
    <property type="project" value="UniProtKB-UniRule"/>
</dbReference>
<dbReference type="Pfam" id="PF03453">
    <property type="entry name" value="MoeA_N"/>
    <property type="match status" value="1"/>
</dbReference>
<evidence type="ECO:0000256" key="7">
    <source>
        <dbReference type="RuleBase" id="RU365090"/>
    </source>
</evidence>
<dbReference type="GO" id="GO:0061599">
    <property type="term" value="F:molybdopterin molybdotransferase activity"/>
    <property type="evidence" value="ECO:0007669"/>
    <property type="project" value="UniProtKB-UniRule"/>
</dbReference>
<dbReference type="SUPFAM" id="SSF63867">
    <property type="entry name" value="MoeA C-terminal domain-like"/>
    <property type="match status" value="1"/>
</dbReference>
<comment type="pathway">
    <text evidence="2 7">Cofactor biosynthesis; molybdopterin biosynthesis.</text>
</comment>
<evidence type="ECO:0000256" key="6">
    <source>
        <dbReference type="ARBA" id="ARBA00047317"/>
    </source>
</evidence>
<dbReference type="GO" id="GO:0005829">
    <property type="term" value="C:cytosol"/>
    <property type="evidence" value="ECO:0007669"/>
    <property type="project" value="TreeGrafter"/>
</dbReference>
<dbReference type="SUPFAM" id="SSF63882">
    <property type="entry name" value="MoeA N-terminal region -like"/>
    <property type="match status" value="1"/>
</dbReference>
<keyword evidence="10" id="KW-1185">Reference proteome</keyword>
<sequence length="402" mass="42421">MRTVAEHLNLCLEQVAPLAPLDVLLPDTVGCVLAEDVVAPFDRPVVDQATCDGYAVRSHDIVGARPTEAATLEVLGELRAGDTSPASLIPGAAMRIASGAPIPAGADTVVALETTDQDMRRVSIHGEVPVGSNILRRGQDVSQGTEILTSGMRIDARQVALLAGVGRLRVRVHPKPRVVVVSIGDELVEPGQAGGIGTVFDANGHALACAVADAGAQTFRVAAVPDEHDTLRRVLHDQLVRADVLVTTGGLSYGAGDTVKEVLSPLGTVRFDNVAMTPGKQFGIGTVEGVPIFCLPGDPVAAQIGYEIFVRPALRKMAGWTDYYRPAIMAKVDRGWESPAGRREFVRVRVTGTPDAGYDAVLTGDHDRLLLSALARANALAVVPEDVTHVNAGDEFYCMVLD</sequence>
<dbReference type="GO" id="GO:0006777">
    <property type="term" value="P:Mo-molybdopterin cofactor biosynthetic process"/>
    <property type="evidence" value="ECO:0007669"/>
    <property type="project" value="UniProtKB-UniRule"/>
</dbReference>
<protein>
    <recommendedName>
        <fullName evidence="7">Molybdopterin molybdenumtransferase</fullName>
        <ecNumber evidence="7">2.10.1.1</ecNumber>
    </recommendedName>
</protein>
<dbReference type="NCBIfam" id="NF045515">
    <property type="entry name" value="Glp_gephyrin"/>
    <property type="match status" value="1"/>
</dbReference>
<dbReference type="InterPro" id="IPR036688">
    <property type="entry name" value="MoeA_C_domain_IV_sf"/>
</dbReference>
<dbReference type="CDD" id="cd00887">
    <property type="entry name" value="MoeA"/>
    <property type="match status" value="1"/>
</dbReference>
<comment type="function">
    <text evidence="1 7">Catalyzes the insertion of molybdate into adenylated molybdopterin with the concomitant release of AMP.</text>
</comment>
<dbReference type="PANTHER" id="PTHR10192">
    <property type="entry name" value="MOLYBDOPTERIN BIOSYNTHESIS PROTEIN"/>
    <property type="match status" value="1"/>
</dbReference>
<evidence type="ECO:0000256" key="1">
    <source>
        <dbReference type="ARBA" id="ARBA00002901"/>
    </source>
</evidence>
<dbReference type="InterPro" id="IPR036425">
    <property type="entry name" value="MoaB/Mog-like_dom_sf"/>
</dbReference>
<evidence type="ECO:0000256" key="3">
    <source>
        <dbReference type="ARBA" id="ARBA00010763"/>
    </source>
</evidence>
<comment type="cofactor">
    <cofactor evidence="7">
        <name>Mg(2+)</name>
        <dbReference type="ChEBI" id="CHEBI:18420"/>
    </cofactor>
</comment>
<keyword evidence="7" id="KW-0460">Magnesium</keyword>
<gene>
    <name evidence="9" type="ORF">H8R10_02575</name>
</gene>
<dbReference type="Pfam" id="PF03454">
    <property type="entry name" value="MoeA_C"/>
    <property type="match status" value="1"/>
</dbReference>
<dbReference type="RefSeq" id="WP_191071189.1">
    <property type="nucleotide sequence ID" value="NZ_CP060506.1"/>
</dbReference>
<dbReference type="InterPro" id="IPR001453">
    <property type="entry name" value="MoaB/Mog_dom"/>
</dbReference>
<dbReference type="InterPro" id="IPR005111">
    <property type="entry name" value="MoeA_C_domain_IV"/>
</dbReference>
<evidence type="ECO:0000259" key="8">
    <source>
        <dbReference type="SMART" id="SM00852"/>
    </source>
</evidence>
<keyword evidence="4 7" id="KW-0500">Molybdenum</keyword>